<comment type="caution">
    <text evidence="1">The sequence shown here is derived from an EMBL/GenBank/DDBJ whole genome shotgun (WGS) entry which is preliminary data.</text>
</comment>
<reference evidence="1" key="1">
    <citation type="submission" date="2023-10" db="EMBL/GenBank/DDBJ databases">
        <authorList>
            <person name="Chen Y."/>
            <person name="Shah S."/>
            <person name="Dougan E. K."/>
            <person name="Thang M."/>
            <person name="Chan C."/>
        </authorList>
    </citation>
    <scope>NUCLEOTIDE SEQUENCE [LARGE SCALE GENOMIC DNA]</scope>
</reference>
<dbReference type="Proteomes" id="UP001189429">
    <property type="component" value="Unassembled WGS sequence"/>
</dbReference>
<gene>
    <name evidence="1" type="ORF">PCOR1329_LOCUS77846</name>
</gene>
<accession>A0ABN9XLB6</accession>
<protein>
    <submittedName>
        <fullName evidence="1">Uncharacterized protein</fullName>
    </submittedName>
</protein>
<sequence>MADRVEAAGRAHPEWCLWRHALVPDPRPFPPPPAFEFSMHWQLRPRGGLLEGDVFGDGSVSSIVPGDPVVGSAGWGVVQIDPLGTVLCSMYGPMTGRMQESEIAEG</sequence>
<keyword evidence="2" id="KW-1185">Reference proteome</keyword>
<organism evidence="1 2">
    <name type="scientific">Prorocentrum cordatum</name>
    <dbReference type="NCBI Taxonomy" id="2364126"/>
    <lineage>
        <taxon>Eukaryota</taxon>
        <taxon>Sar</taxon>
        <taxon>Alveolata</taxon>
        <taxon>Dinophyceae</taxon>
        <taxon>Prorocentrales</taxon>
        <taxon>Prorocentraceae</taxon>
        <taxon>Prorocentrum</taxon>
    </lineage>
</organism>
<evidence type="ECO:0000313" key="1">
    <source>
        <dbReference type="EMBL" id="CAK0900612.1"/>
    </source>
</evidence>
<name>A0ABN9XLB6_9DINO</name>
<dbReference type="EMBL" id="CAUYUJ010020809">
    <property type="protein sequence ID" value="CAK0900612.1"/>
    <property type="molecule type" value="Genomic_DNA"/>
</dbReference>
<proteinExistence type="predicted"/>
<evidence type="ECO:0000313" key="2">
    <source>
        <dbReference type="Proteomes" id="UP001189429"/>
    </source>
</evidence>